<dbReference type="InterPro" id="IPR018687">
    <property type="entry name" value="DUF2177_membr"/>
</dbReference>
<keyword evidence="1" id="KW-1133">Transmembrane helix</keyword>
<dbReference type="Proteomes" id="UP000193900">
    <property type="component" value="Unassembled WGS sequence"/>
</dbReference>
<accession>A0A1Y5RAP2</accession>
<sequence>MSLVILYVSTTVVFLVVDALMLSNVMRPLFERHIGDWLVDGFRVAPAALFYLFYIGVVTWMVTWPALRDGLPTVAILLPAALLGAMAYGTYEFSNYATLERWHWSMVAVDLAWGTVLTAGSAWAGLAITRALT</sequence>
<organism evidence="2 3">
    <name type="scientific">Roseisalinus antarcticus</name>
    <dbReference type="NCBI Taxonomy" id="254357"/>
    <lineage>
        <taxon>Bacteria</taxon>
        <taxon>Pseudomonadati</taxon>
        <taxon>Pseudomonadota</taxon>
        <taxon>Alphaproteobacteria</taxon>
        <taxon>Rhodobacterales</taxon>
        <taxon>Roseobacteraceae</taxon>
        <taxon>Roseisalinus</taxon>
    </lineage>
</organism>
<keyword evidence="3" id="KW-1185">Reference proteome</keyword>
<proteinExistence type="predicted"/>
<feature type="transmembrane region" description="Helical" evidence="1">
    <location>
        <begin position="111"/>
        <end position="132"/>
    </location>
</feature>
<dbReference type="EMBL" id="FWFZ01000001">
    <property type="protein sequence ID" value="SLN13044.1"/>
    <property type="molecule type" value="Genomic_DNA"/>
</dbReference>
<feature type="transmembrane region" description="Helical" evidence="1">
    <location>
        <begin position="74"/>
        <end position="91"/>
    </location>
</feature>
<name>A0A1Y5RAP2_9RHOB</name>
<feature type="transmembrane region" description="Helical" evidence="1">
    <location>
        <begin position="43"/>
        <end position="62"/>
    </location>
</feature>
<reference evidence="2 3" key="1">
    <citation type="submission" date="2017-03" db="EMBL/GenBank/DDBJ databases">
        <authorList>
            <person name="Afonso C.L."/>
            <person name="Miller P.J."/>
            <person name="Scott M.A."/>
            <person name="Spackman E."/>
            <person name="Goraichik I."/>
            <person name="Dimitrov K.M."/>
            <person name="Suarez D.L."/>
            <person name="Swayne D.E."/>
        </authorList>
    </citation>
    <scope>NUCLEOTIDE SEQUENCE [LARGE SCALE GENOMIC DNA]</scope>
    <source>
        <strain evidence="2 3">CECT 7023</strain>
    </source>
</reference>
<protein>
    <recommendedName>
        <fullName evidence="4">DUF2177 domain-containing protein</fullName>
    </recommendedName>
</protein>
<keyword evidence="1" id="KW-0472">Membrane</keyword>
<gene>
    <name evidence="2" type="ORF">ROA7023_00030</name>
</gene>
<evidence type="ECO:0000256" key="1">
    <source>
        <dbReference type="SAM" id="Phobius"/>
    </source>
</evidence>
<keyword evidence="1" id="KW-0812">Transmembrane</keyword>
<dbReference type="OrthoDB" id="166547at2"/>
<evidence type="ECO:0008006" key="4">
    <source>
        <dbReference type="Google" id="ProtNLM"/>
    </source>
</evidence>
<evidence type="ECO:0000313" key="2">
    <source>
        <dbReference type="EMBL" id="SLN13044.1"/>
    </source>
</evidence>
<dbReference type="AlphaFoldDB" id="A0A1Y5RAP2"/>
<dbReference type="Pfam" id="PF09945">
    <property type="entry name" value="DUF2177"/>
    <property type="match status" value="1"/>
</dbReference>
<evidence type="ECO:0000313" key="3">
    <source>
        <dbReference type="Proteomes" id="UP000193900"/>
    </source>
</evidence>
<dbReference type="RefSeq" id="WP_085876973.1">
    <property type="nucleotide sequence ID" value="NZ_FWFZ01000001.1"/>
</dbReference>